<dbReference type="PRINTS" id="PR00344">
    <property type="entry name" value="BCTRLSENSOR"/>
</dbReference>
<dbReference type="EC" id="2.7.13.3" evidence="2"/>
<dbReference type="InterPro" id="IPR011110">
    <property type="entry name" value="Reg_prop"/>
</dbReference>
<keyword evidence="3" id="KW-0597">Phosphoprotein</keyword>
<dbReference type="Pfam" id="PF08447">
    <property type="entry name" value="PAS_3"/>
    <property type="match status" value="1"/>
</dbReference>
<evidence type="ECO:0000256" key="2">
    <source>
        <dbReference type="ARBA" id="ARBA00012438"/>
    </source>
</evidence>
<keyword evidence="5" id="KW-0812">Transmembrane</keyword>
<proteinExistence type="predicted"/>
<feature type="domain" description="Histidine kinase" evidence="7">
    <location>
        <begin position="998"/>
        <end position="1229"/>
    </location>
</feature>
<dbReference type="Pfam" id="PF07495">
    <property type="entry name" value="Y_Y_Y"/>
    <property type="match status" value="1"/>
</dbReference>
<dbReference type="PROSITE" id="PS50109">
    <property type="entry name" value="HIS_KIN"/>
    <property type="match status" value="1"/>
</dbReference>
<feature type="chain" id="PRO_5045108918" description="histidine kinase" evidence="6">
    <location>
        <begin position="19"/>
        <end position="1234"/>
    </location>
</feature>
<evidence type="ECO:0000256" key="5">
    <source>
        <dbReference type="SAM" id="Phobius"/>
    </source>
</evidence>
<dbReference type="Gene3D" id="2.60.40.10">
    <property type="entry name" value="Immunoglobulins"/>
    <property type="match status" value="1"/>
</dbReference>
<evidence type="ECO:0000256" key="1">
    <source>
        <dbReference type="ARBA" id="ARBA00000085"/>
    </source>
</evidence>
<organism evidence="8 9">
    <name type="scientific">Shewanella eurypsychrophilus</name>
    <dbReference type="NCBI Taxonomy" id="2593656"/>
    <lineage>
        <taxon>Bacteria</taxon>
        <taxon>Pseudomonadati</taxon>
        <taxon>Pseudomonadota</taxon>
        <taxon>Gammaproteobacteria</taxon>
        <taxon>Alteromonadales</taxon>
        <taxon>Shewanellaceae</taxon>
        <taxon>Shewanella</taxon>
    </lineage>
</organism>
<dbReference type="SUPFAM" id="SSF55874">
    <property type="entry name" value="ATPase domain of HSP90 chaperone/DNA topoisomerase II/histidine kinase"/>
    <property type="match status" value="1"/>
</dbReference>
<dbReference type="SUPFAM" id="SSF63829">
    <property type="entry name" value="Calcium-dependent phosphotriesterase"/>
    <property type="match status" value="2"/>
</dbReference>
<dbReference type="Gene3D" id="2.130.10.10">
    <property type="entry name" value="YVTN repeat-like/Quinoprotein amine dehydrogenase"/>
    <property type="match status" value="3"/>
</dbReference>
<dbReference type="CDD" id="cd00075">
    <property type="entry name" value="HATPase"/>
    <property type="match status" value="1"/>
</dbReference>
<dbReference type="Pfam" id="PF02518">
    <property type="entry name" value="HATPase_c"/>
    <property type="match status" value="1"/>
</dbReference>
<dbReference type="SUPFAM" id="SSF55785">
    <property type="entry name" value="PYP-like sensor domain (PAS domain)"/>
    <property type="match status" value="1"/>
</dbReference>
<dbReference type="InterPro" id="IPR011123">
    <property type="entry name" value="Y_Y_Y"/>
</dbReference>
<feature type="transmembrane region" description="Helical" evidence="5">
    <location>
        <begin position="783"/>
        <end position="803"/>
    </location>
</feature>
<dbReference type="InterPro" id="IPR035965">
    <property type="entry name" value="PAS-like_dom_sf"/>
</dbReference>
<sequence length="1234" mass="140111">MKSAVLLLSLLVSHWAIAIASPIHFDFYAEEQGLSMNTVTDIETDDEGYLWVATQNGLNRFDGKDFKLYPVTGDHLGPSQKHVNKLFYGRKKQLWLLTNNEGFDLYNPGTDTFTSFNATNSPLPSATYTDIAQDSQGTLWIATDSMGLIHYSPTKNKIIKHYRKAKDHLKSDHISQLYIDRFDRLWIIANDGLSQINNKHEITHYPEITSQIKDNITSIESGHSNTLWIGTKNSGLFIFDIYTNAIKHITSAIGLSGKKINHLKLGRFGKLWLGVEAVGLARYSPKNETIQFFTSDPSNLSSLNSPNVTALSLDNENQLWIGTQGGGLNKTYLEAEIFGHVHPFSFDDNNLQNSNIRSIYRDKSKQLWVGTSLGLYRAMENVHHDIMGFKPFEVPGSKLSQSFISFIQEDKQQRLWVGTRGEGLFIFTPDKRSYIQYKHDPSNLNGLPSDLLLSVYFDHQDNAWLATRNAGVAKYIDEEHGFIQFKHDRENPNSLASNEITSVIQDKDNNYWFASYSNGLTQLSPNGQFTRYSTDTEISIPQKHLTSLFQGEEDLLWVSSSEGVFSFDRVTHETKVFNTDNGLIGNMAYLSMLDNQHRLWVGTSSGLSLLNTRTANIKNFTNIDGLQDNEFNYGAGFIDSDNRIYLGGINGFNYFFASQLPKLSAPRMPVIHGLSVRNTTKNAQLQRSSIQHISQLTLSYLEDTFSFHYHTPELHRASRLSYQYKMVGLHDQWLPANIDQSVHFTGLAAGAYIFLIKSEDINGHYSPVKHINITILPAPWRSWWAYSIYLVSILLLLLLVFYSRWKKFQLQARLLQDKQESEQRLQLSLWGSGDEFWDWNIEKKCIIRSNTFLMYPEVEKHLTETIKSCVHPDDQPLIKSKMDDCLKDNQDKFELTYRSKMLDNTWLWVLNRGQVIERDSSGLALRIAGTIKNIQCQKEAEAKLIALNQHLENRVLDRTLQFQQSNDELKQALEQLEYTQSELVNKEKMATLGGLVASVTHEINTPIGISVTAASHLQESVKVFNKKYSQGDISHEDFEQYQGEVHDASTLILSNLARASKLIKSFKQVSVDQSHEEEHEFNLKLYLDEIFLALNPLLSRTKHQYSYQCPDNIIIFSSPGIFYQIISNLFNNSVVHAYPDGGAGKLTLNVVRSTTGLDIIYQDNGCGMPKEVQAQVFDPFFTTKRGKGGSGLGMNIVFNLVTQELSGDIRLDSEIGEGTRFTISLPESLLVNSD</sequence>
<reference evidence="8" key="1">
    <citation type="submission" date="2021-07" db="EMBL/GenBank/DDBJ databases">
        <title>Shewanella sp. YLB-07 whole genome sequence.</title>
        <authorList>
            <person name="Yu L."/>
        </authorList>
    </citation>
    <scope>NUCLEOTIDE SEQUENCE</scope>
    <source>
        <strain evidence="8">YLB-08</strain>
    </source>
</reference>
<dbReference type="Proteomes" id="UP000316416">
    <property type="component" value="Chromosome"/>
</dbReference>
<dbReference type="Gene3D" id="1.10.287.130">
    <property type="match status" value="1"/>
</dbReference>
<feature type="signal peptide" evidence="6">
    <location>
        <begin position="1"/>
        <end position="18"/>
    </location>
</feature>
<dbReference type="InterPro" id="IPR036890">
    <property type="entry name" value="HATPase_C_sf"/>
</dbReference>
<dbReference type="EMBL" id="CP045503">
    <property type="protein sequence ID" value="QXP44889.1"/>
    <property type="molecule type" value="Genomic_DNA"/>
</dbReference>
<dbReference type="Gene3D" id="3.30.565.10">
    <property type="entry name" value="Histidine kinase-like ATPase, C-terminal domain"/>
    <property type="match status" value="1"/>
</dbReference>
<accession>A0ABX8S2S0</accession>
<dbReference type="Gene3D" id="3.30.450.20">
    <property type="entry name" value="PAS domain"/>
    <property type="match status" value="1"/>
</dbReference>
<dbReference type="PANTHER" id="PTHR43547:SF2">
    <property type="entry name" value="HYBRID SIGNAL TRANSDUCTION HISTIDINE KINASE C"/>
    <property type="match status" value="1"/>
</dbReference>
<dbReference type="InterPro" id="IPR015943">
    <property type="entry name" value="WD40/YVTN_repeat-like_dom_sf"/>
</dbReference>
<comment type="catalytic activity">
    <reaction evidence="1">
        <text>ATP + protein L-histidine = ADP + protein N-phospho-L-histidine.</text>
        <dbReference type="EC" id="2.7.13.3"/>
    </reaction>
</comment>
<dbReference type="InterPro" id="IPR005467">
    <property type="entry name" value="His_kinase_dom"/>
</dbReference>
<keyword evidence="4" id="KW-0175">Coiled coil</keyword>
<dbReference type="SMART" id="SM00387">
    <property type="entry name" value="HATPase_c"/>
    <property type="match status" value="1"/>
</dbReference>
<dbReference type="Pfam" id="PF07494">
    <property type="entry name" value="Reg_prop"/>
    <property type="match status" value="5"/>
</dbReference>
<evidence type="ECO:0000256" key="3">
    <source>
        <dbReference type="ARBA" id="ARBA00022553"/>
    </source>
</evidence>
<dbReference type="PANTHER" id="PTHR43547">
    <property type="entry name" value="TWO-COMPONENT HISTIDINE KINASE"/>
    <property type="match status" value="1"/>
</dbReference>
<evidence type="ECO:0000259" key="7">
    <source>
        <dbReference type="PROSITE" id="PS50109"/>
    </source>
</evidence>
<evidence type="ECO:0000313" key="9">
    <source>
        <dbReference type="Proteomes" id="UP000316416"/>
    </source>
</evidence>
<feature type="coiled-coil region" evidence="4">
    <location>
        <begin position="962"/>
        <end position="989"/>
    </location>
</feature>
<dbReference type="InterPro" id="IPR003594">
    <property type="entry name" value="HATPase_dom"/>
</dbReference>
<evidence type="ECO:0000256" key="4">
    <source>
        <dbReference type="SAM" id="Coils"/>
    </source>
</evidence>
<name>A0ABX8S2S0_9GAMM</name>
<gene>
    <name evidence="8" type="ORF">FM038_25895</name>
</gene>
<keyword evidence="5" id="KW-1133">Transmembrane helix</keyword>
<dbReference type="InterPro" id="IPR013783">
    <property type="entry name" value="Ig-like_fold"/>
</dbReference>
<keyword evidence="5" id="KW-0472">Membrane</keyword>
<dbReference type="InterPro" id="IPR004358">
    <property type="entry name" value="Sig_transdc_His_kin-like_C"/>
</dbReference>
<protein>
    <recommendedName>
        <fullName evidence="2">histidine kinase</fullName>
        <ecNumber evidence="2">2.7.13.3</ecNumber>
    </recommendedName>
</protein>
<dbReference type="InterPro" id="IPR013655">
    <property type="entry name" value="PAS_fold_3"/>
</dbReference>
<keyword evidence="9" id="KW-1185">Reference proteome</keyword>
<evidence type="ECO:0000313" key="8">
    <source>
        <dbReference type="EMBL" id="QXP44889.1"/>
    </source>
</evidence>
<keyword evidence="6" id="KW-0732">Signal</keyword>
<evidence type="ECO:0000256" key="6">
    <source>
        <dbReference type="SAM" id="SignalP"/>
    </source>
</evidence>